<feature type="compositionally biased region" description="Pro residues" evidence="1">
    <location>
        <begin position="360"/>
        <end position="372"/>
    </location>
</feature>
<keyword evidence="3" id="KW-1185">Reference proteome</keyword>
<reference evidence="2 3" key="1">
    <citation type="submission" date="2020-05" db="EMBL/GenBank/DDBJ databases">
        <title>WGS assembly of Panicum virgatum.</title>
        <authorList>
            <person name="Lovell J.T."/>
            <person name="Jenkins J."/>
            <person name="Shu S."/>
            <person name="Juenger T.E."/>
            <person name="Schmutz J."/>
        </authorList>
    </citation>
    <scope>NUCLEOTIDE SEQUENCE [LARGE SCALE GENOMIC DNA]</scope>
    <source>
        <strain evidence="3">cv. AP13</strain>
    </source>
</reference>
<dbReference type="EMBL" id="CM029040">
    <property type="protein sequence ID" value="KAG2632520.1"/>
    <property type="molecule type" value="Genomic_DNA"/>
</dbReference>
<sequence>MGRGPQRRSLGPGRGRPPPTGLLPCYGWPGPWRGRSRGVHGRAGLPLRVVRRRRRLPRRAMGHGARTRVPGAGVTVRRPRRAMGRGARPRVPRRRGPRRRALGPGRVVHVQPGVLAGSAQNTLYDVYGAAAHGGLLGGFNPFVRGATEPGVFWDLSGLRFPGSAADDPDLLFGGAVGAFVGGVAYPTSSRDAGLGIGLGAQVFAGGVAYPAASWGAGLGLGDQAFAGGVAYPAAPWGAGLSLGAQAFAHPGDQPFVAGAGNPHAFWVAGRGGGQPSSSSTSGRLDGFGAPVKWHTAWRRELAVPPWRGGEPADMIPAYRGERNVLGAGGGGVQRGQAGLPPAPVRRCGIGRAGRGHGAPPVAPAAVPAPRPAHVPRALPAGAARPQTPAGQGRQARRREAQQRLAYQPPPQEADHDPATRVVRPPEGHGVFRTAQ</sequence>
<protein>
    <submittedName>
        <fullName evidence="2">Uncharacterized protein</fullName>
    </submittedName>
</protein>
<proteinExistence type="predicted"/>
<feature type="region of interest" description="Disordered" evidence="1">
    <location>
        <begin position="353"/>
        <end position="435"/>
    </location>
</feature>
<feature type="compositionally biased region" description="Basic and acidic residues" evidence="1">
    <location>
        <begin position="412"/>
        <end position="426"/>
    </location>
</feature>
<comment type="caution">
    <text evidence="2">The sequence shown here is derived from an EMBL/GenBank/DDBJ whole genome shotgun (WGS) entry which is preliminary data.</text>
</comment>
<feature type="region of interest" description="Disordered" evidence="1">
    <location>
        <begin position="1"/>
        <end position="22"/>
    </location>
</feature>
<evidence type="ECO:0000313" key="3">
    <source>
        <dbReference type="Proteomes" id="UP000823388"/>
    </source>
</evidence>
<evidence type="ECO:0000313" key="2">
    <source>
        <dbReference type="EMBL" id="KAG2632520.1"/>
    </source>
</evidence>
<name>A0A8T0VBC1_PANVG</name>
<accession>A0A8T0VBC1</accession>
<dbReference type="AlphaFoldDB" id="A0A8T0VBC1"/>
<dbReference type="Proteomes" id="UP000823388">
    <property type="component" value="Chromosome 2N"/>
</dbReference>
<feature type="region of interest" description="Disordered" evidence="1">
    <location>
        <begin position="80"/>
        <end position="101"/>
    </location>
</feature>
<evidence type="ECO:0000256" key="1">
    <source>
        <dbReference type="SAM" id="MobiDB-lite"/>
    </source>
</evidence>
<gene>
    <name evidence="2" type="ORF">PVAP13_2NG117146</name>
</gene>
<organism evidence="2 3">
    <name type="scientific">Panicum virgatum</name>
    <name type="common">Blackwell switchgrass</name>
    <dbReference type="NCBI Taxonomy" id="38727"/>
    <lineage>
        <taxon>Eukaryota</taxon>
        <taxon>Viridiplantae</taxon>
        <taxon>Streptophyta</taxon>
        <taxon>Embryophyta</taxon>
        <taxon>Tracheophyta</taxon>
        <taxon>Spermatophyta</taxon>
        <taxon>Magnoliopsida</taxon>
        <taxon>Liliopsida</taxon>
        <taxon>Poales</taxon>
        <taxon>Poaceae</taxon>
        <taxon>PACMAD clade</taxon>
        <taxon>Panicoideae</taxon>
        <taxon>Panicodae</taxon>
        <taxon>Paniceae</taxon>
        <taxon>Panicinae</taxon>
        <taxon>Panicum</taxon>
        <taxon>Panicum sect. Hiantes</taxon>
    </lineage>
</organism>